<evidence type="ECO:0000259" key="3">
    <source>
        <dbReference type="PROSITE" id="PS51737"/>
    </source>
</evidence>
<dbReference type="PANTHER" id="PTHR30461">
    <property type="entry name" value="DNA-INVERTASE FROM LAMBDOID PROPHAGE"/>
    <property type="match status" value="1"/>
</dbReference>
<dbReference type="GO" id="GO:0003677">
    <property type="term" value="F:DNA binding"/>
    <property type="evidence" value="ECO:0007669"/>
    <property type="project" value="InterPro"/>
</dbReference>
<dbReference type="SMART" id="SM00857">
    <property type="entry name" value="Resolvase"/>
    <property type="match status" value="1"/>
</dbReference>
<feature type="domain" description="Resolvase/invertase-type recombinase catalytic" evidence="2">
    <location>
        <begin position="11"/>
        <end position="155"/>
    </location>
</feature>
<reference evidence="4" key="2">
    <citation type="journal article" date="2021" name="PeerJ">
        <title>Extensive microbial diversity within the chicken gut microbiome revealed by metagenomics and culture.</title>
        <authorList>
            <person name="Gilroy R."/>
            <person name="Ravi A."/>
            <person name="Getino M."/>
            <person name="Pursley I."/>
            <person name="Horton D.L."/>
            <person name="Alikhan N.F."/>
            <person name="Baker D."/>
            <person name="Gharbi K."/>
            <person name="Hall N."/>
            <person name="Watson M."/>
            <person name="Adriaenssens E.M."/>
            <person name="Foster-Nyarko E."/>
            <person name="Jarju S."/>
            <person name="Secka A."/>
            <person name="Antonio M."/>
            <person name="Oren A."/>
            <person name="Chaudhuri R.R."/>
            <person name="La Ragione R."/>
            <person name="Hildebrand F."/>
            <person name="Pallen M.J."/>
        </authorList>
    </citation>
    <scope>NUCLEOTIDE SEQUENCE</scope>
    <source>
        <strain evidence="4">ChiBcec16-1751</strain>
    </source>
</reference>
<dbReference type="Pfam" id="PF07508">
    <property type="entry name" value="Recombinase"/>
    <property type="match status" value="1"/>
</dbReference>
<dbReference type="PROSITE" id="PS51736">
    <property type="entry name" value="RECOMBINASES_3"/>
    <property type="match status" value="1"/>
</dbReference>
<gene>
    <name evidence="4" type="ORF">IAA83_10200</name>
</gene>
<organism evidence="4 5">
    <name type="scientific">Candidatus Avoscillospira avistercoris</name>
    <dbReference type="NCBI Taxonomy" id="2840707"/>
    <lineage>
        <taxon>Bacteria</taxon>
        <taxon>Bacillati</taxon>
        <taxon>Bacillota</taxon>
        <taxon>Clostridia</taxon>
        <taxon>Eubacteriales</taxon>
        <taxon>Oscillospiraceae</taxon>
        <taxon>Oscillospiraceae incertae sedis</taxon>
        <taxon>Candidatus Avoscillospira</taxon>
    </lineage>
</organism>
<dbReference type="Gene3D" id="3.90.1750.20">
    <property type="entry name" value="Putative Large Serine Recombinase, Chain B, Domain 2"/>
    <property type="match status" value="1"/>
</dbReference>
<dbReference type="SUPFAM" id="SSF53041">
    <property type="entry name" value="Resolvase-like"/>
    <property type="match status" value="1"/>
</dbReference>
<dbReference type="GO" id="GO:0000150">
    <property type="term" value="F:DNA strand exchange activity"/>
    <property type="evidence" value="ECO:0007669"/>
    <property type="project" value="InterPro"/>
</dbReference>
<dbReference type="Pfam" id="PF00239">
    <property type="entry name" value="Resolvase"/>
    <property type="match status" value="1"/>
</dbReference>
<dbReference type="InterPro" id="IPR038109">
    <property type="entry name" value="DNA_bind_recomb_sf"/>
</dbReference>
<protein>
    <submittedName>
        <fullName evidence="4">Recombinase family protein</fullName>
    </submittedName>
</protein>
<proteinExistence type="predicted"/>
<name>A0A9D1FBI3_9FIRM</name>
<evidence type="ECO:0000256" key="1">
    <source>
        <dbReference type="SAM" id="MobiDB-lite"/>
    </source>
</evidence>
<reference evidence="4" key="1">
    <citation type="submission" date="2020-10" db="EMBL/GenBank/DDBJ databases">
        <authorList>
            <person name="Gilroy R."/>
        </authorList>
    </citation>
    <scope>NUCLEOTIDE SEQUENCE</scope>
    <source>
        <strain evidence="4">ChiBcec16-1751</strain>
    </source>
</reference>
<dbReference type="InterPro" id="IPR036162">
    <property type="entry name" value="Resolvase-like_N_sf"/>
</dbReference>
<feature type="region of interest" description="Disordered" evidence="1">
    <location>
        <begin position="553"/>
        <end position="587"/>
    </location>
</feature>
<dbReference type="PANTHER" id="PTHR30461:SF23">
    <property type="entry name" value="DNA RECOMBINASE-RELATED"/>
    <property type="match status" value="1"/>
</dbReference>
<evidence type="ECO:0000313" key="4">
    <source>
        <dbReference type="EMBL" id="HIS65719.1"/>
    </source>
</evidence>
<dbReference type="EMBL" id="DVJJ01000155">
    <property type="protein sequence ID" value="HIS65719.1"/>
    <property type="molecule type" value="Genomic_DNA"/>
</dbReference>
<evidence type="ECO:0000259" key="2">
    <source>
        <dbReference type="PROSITE" id="PS51736"/>
    </source>
</evidence>
<dbReference type="CDD" id="cd00338">
    <property type="entry name" value="Ser_Recombinase"/>
    <property type="match status" value="1"/>
</dbReference>
<feature type="domain" description="Recombinase" evidence="3">
    <location>
        <begin position="162"/>
        <end position="267"/>
    </location>
</feature>
<dbReference type="InterPro" id="IPR025827">
    <property type="entry name" value="Zn_ribbon_recom_dom"/>
</dbReference>
<dbReference type="InterPro" id="IPR011109">
    <property type="entry name" value="DNA_bind_recombinase_dom"/>
</dbReference>
<dbReference type="Proteomes" id="UP000886741">
    <property type="component" value="Unassembled WGS sequence"/>
</dbReference>
<dbReference type="Gene3D" id="3.40.50.1390">
    <property type="entry name" value="Resolvase, N-terminal catalytic domain"/>
    <property type="match status" value="1"/>
</dbReference>
<dbReference type="InterPro" id="IPR050639">
    <property type="entry name" value="SSR_resolvase"/>
</dbReference>
<dbReference type="InterPro" id="IPR006119">
    <property type="entry name" value="Resolv_N"/>
</dbReference>
<dbReference type="Pfam" id="PF13408">
    <property type="entry name" value="Zn_ribbon_recom"/>
    <property type="match status" value="1"/>
</dbReference>
<dbReference type="AlphaFoldDB" id="A0A9D1FBI3"/>
<evidence type="ECO:0000313" key="5">
    <source>
        <dbReference type="Proteomes" id="UP000886741"/>
    </source>
</evidence>
<accession>A0A9D1FBI3</accession>
<comment type="caution">
    <text evidence="4">The sequence shown here is derived from an EMBL/GenBank/DDBJ whole genome shotgun (WGS) entry which is preliminary data.</text>
</comment>
<sequence>MAQKKAAPLIPAVIYARYSSSGQREESIEGQLRECHDFARRNGLTVVGEYVDKALTGRSDKRPDFQRMLRDCERGVFQAVICWKMDRFARNRYDSAMYKYKLKKNGVRIFYAKESIPEGPEGIILESVMEGYAEYYSENLSQNVKRGYYDSALELKTLGQTVLGLRKGPDGRFEIDPATAPIVRRIFEEYAAGERAKDIYTRLNAEGYRTSRGGLFNKNSLRRILQNEKYVGVYEFRDIRVEAGIPAIVDRELFDRCQGMVEKHHRAPAADRATSFLLTAKLFCGHCGEPMTGDGGTGRSGRVYNYYTCNGRRAHKCKKERAPKEWIEQLVIDELVALIHSDDFVNEVADKCMEYQQREKDESALHALEARQKENEKAIQNMLAAIEAGIITPSTKSRLMELEAERGQIEKGIAQQLIAEPTLERDQVVYFLERFRDGDVSDEGYRAFLVDTFLNSVYLYDDDKLVLVLNYTGERCKVTLDLVESAVEGGGLGGSCFAPSSAPAVNPVKLMLCGVLPYIQQSVFPLSGGTRYRFVLPSFYLLWNRQYQCDSKRRKNRADRQPMAQTSRPLGIRTHPGLRANQSNRAP</sequence>
<dbReference type="PROSITE" id="PS51737">
    <property type="entry name" value="RECOMBINASE_DNA_BIND"/>
    <property type="match status" value="1"/>
</dbReference>